<dbReference type="PANTHER" id="PTHR43701">
    <property type="entry name" value="MEMBRANE TRANSPORTER PROTEIN MJ0441-RELATED"/>
    <property type="match status" value="1"/>
</dbReference>
<feature type="transmembrane region" description="Helical" evidence="6">
    <location>
        <begin position="30"/>
        <end position="49"/>
    </location>
</feature>
<reference evidence="7 8" key="1">
    <citation type="journal article" date="1979" name="Int. J. Syst. Evol. Microbiol.">
        <title>Bacillus globisporus subsp. marinus subsp. nov.</title>
        <authorList>
            <person name="Liu H."/>
        </authorList>
    </citation>
    <scope>NUCLEOTIDE SEQUENCE [LARGE SCALE GENOMIC DNA]</scope>
    <source>
        <strain evidence="7 8">DSM 1297</strain>
    </source>
</reference>
<sequence length="245" mass="26011">MSATEISLLCMFIFIAAILYSAVGHGGASGYLAAMALFGVSPFVMKPVGLVLNLLVSGLASVRFYRAKFFSWSIFLPFALPAIPFAYLGGALQVPSHTYKIIAGVVLLFSAYHFVVTSKKEEKDIKKIPLFFAILSGMGMGFLSGIIGVGGGIFLSPLLLLLGWATTKQTSGIAALFIFVNSLSGLLGHISSVQMLPSYWPYLAVSAIAGGLIGSNLGTKRLNKTIIRRTLAIVLVIAGLKLIFV</sequence>
<dbReference type="EMBL" id="JBFMIA010000013">
    <property type="protein sequence ID" value="MEW9502682.1"/>
    <property type="molecule type" value="Genomic_DNA"/>
</dbReference>
<feature type="transmembrane region" description="Helical" evidence="6">
    <location>
        <begin position="69"/>
        <end position="87"/>
    </location>
</feature>
<evidence type="ECO:0000256" key="6">
    <source>
        <dbReference type="RuleBase" id="RU363041"/>
    </source>
</evidence>
<gene>
    <name evidence="7" type="ORF">AB1471_12865</name>
</gene>
<keyword evidence="3 6" id="KW-0812">Transmembrane</keyword>
<feature type="transmembrane region" description="Helical" evidence="6">
    <location>
        <begin position="6"/>
        <end position="23"/>
    </location>
</feature>
<dbReference type="PANTHER" id="PTHR43701:SF5">
    <property type="entry name" value="MEMBRANE TRANSPORTER PROTEIN-RELATED"/>
    <property type="match status" value="1"/>
</dbReference>
<feature type="transmembrane region" description="Helical" evidence="6">
    <location>
        <begin position="99"/>
        <end position="116"/>
    </location>
</feature>
<evidence type="ECO:0000256" key="5">
    <source>
        <dbReference type="ARBA" id="ARBA00023136"/>
    </source>
</evidence>
<evidence type="ECO:0000256" key="3">
    <source>
        <dbReference type="ARBA" id="ARBA00022692"/>
    </source>
</evidence>
<keyword evidence="4 6" id="KW-1133">Transmembrane helix</keyword>
<dbReference type="Pfam" id="PF01925">
    <property type="entry name" value="TauE"/>
    <property type="match status" value="1"/>
</dbReference>
<organism evidence="7 8">
    <name type="scientific">Jeotgalibacillus marinus</name>
    <dbReference type="NCBI Taxonomy" id="86667"/>
    <lineage>
        <taxon>Bacteria</taxon>
        <taxon>Bacillati</taxon>
        <taxon>Bacillota</taxon>
        <taxon>Bacilli</taxon>
        <taxon>Bacillales</taxon>
        <taxon>Caryophanaceae</taxon>
        <taxon>Jeotgalibacillus</taxon>
    </lineage>
</organism>
<dbReference type="RefSeq" id="WP_367780169.1">
    <property type="nucleotide sequence ID" value="NZ_JBFMIA010000013.1"/>
</dbReference>
<evidence type="ECO:0000313" key="7">
    <source>
        <dbReference type="EMBL" id="MEW9502682.1"/>
    </source>
</evidence>
<keyword evidence="5 6" id="KW-0472">Membrane</keyword>
<evidence type="ECO:0000313" key="8">
    <source>
        <dbReference type="Proteomes" id="UP001556040"/>
    </source>
</evidence>
<evidence type="ECO:0000256" key="4">
    <source>
        <dbReference type="ARBA" id="ARBA00022989"/>
    </source>
</evidence>
<feature type="transmembrane region" description="Helical" evidence="6">
    <location>
        <begin position="226"/>
        <end position="244"/>
    </location>
</feature>
<proteinExistence type="inferred from homology"/>
<dbReference type="InterPro" id="IPR051598">
    <property type="entry name" value="TSUP/Inactive_protease-like"/>
</dbReference>
<comment type="caution">
    <text evidence="7">The sequence shown here is derived from an EMBL/GenBank/DDBJ whole genome shotgun (WGS) entry which is preliminary data.</text>
</comment>
<comment type="subcellular location">
    <subcellularLocation>
        <location evidence="6">Cell membrane</location>
        <topology evidence="6">Multi-pass membrane protein</topology>
    </subcellularLocation>
    <subcellularLocation>
        <location evidence="1">Membrane</location>
        <topology evidence="1">Multi-pass membrane protein</topology>
    </subcellularLocation>
</comment>
<keyword evidence="8" id="KW-1185">Reference proteome</keyword>
<feature type="transmembrane region" description="Helical" evidence="6">
    <location>
        <begin position="128"/>
        <end position="161"/>
    </location>
</feature>
<comment type="similarity">
    <text evidence="2 6">Belongs to the 4-toluene sulfonate uptake permease (TSUP) (TC 2.A.102) family.</text>
</comment>
<keyword evidence="6" id="KW-1003">Cell membrane</keyword>
<dbReference type="Proteomes" id="UP001556040">
    <property type="component" value="Unassembled WGS sequence"/>
</dbReference>
<evidence type="ECO:0000256" key="2">
    <source>
        <dbReference type="ARBA" id="ARBA00009142"/>
    </source>
</evidence>
<feature type="transmembrane region" description="Helical" evidence="6">
    <location>
        <begin position="199"/>
        <end position="219"/>
    </location>
</feature>
<protein>
    <recommendedName>
        <fullName evidence="6">Probable membrane transporter protein</fullName>
    </recommendedName>
</protein>
<evidence type="ECO:0000256" key="1">
    <source>
        <dbReference type="ARBA" id="ARBA00004141"/>
    </source>
</evidence>
<name>A0ABV3Q5R0_9BACL</name>
<dbReference type="InterPro" id="IPR002781">
    <property type="entry name" value="TM_pro_TauE-like"/>
</dbReference>
<accession>A0ABV3Q5R0</accession>